<feature type="domain" description="DUF3347" evidence="1">
    <location>
        <begin position="59"/>
        <end position="140"/>
    </location>
</feature>
<gene>
    <name evidence="2" type="ORF">LZZ85_23705</name>
</gene>
<organism evidence="2 3">
    <name type="scientific">Terrimonas ginsenosidimutans</name>
    <dbReference type="NCBI Taxonomy" id="2908004"/>
    <lineage>
        <taxon>Bacteria</taxon>
        <taxon>Pseudomonadati</taxon>
        <taxon>Bacteroidota</taxon>
        <taxon>Chitinophagia</taxon>
        <taxon>Chitinophagales</taxon>
        <taxon>Chitinophagaceae</taxon>
        <taxon>Terrimonas</taxon>
    </lineage>
</organism>
<keyword evidence="3" id="KW-1185">Reference proteome</keyword>
<dbReference type="Pfam" id="PF11827">
    <property type="entry name" value="DUF3347"/>
    <property type="match status" value="1"/>
</dbReference>
<accession>A0ABS9KYG1</accession>
<proteinExistence type="predicted"/>
<comment type="caution">
    <text evidence="2">The sequence shown here is derived from an EMBL/GenBank/DDBJ whole genome shotgun (WGS) entry which is preliminary data.</text>
</comment>
<sequence length="208" mass="23285">MKKVFLILLVLILIAAGYLLWVFKFRTGKRGPDGPDPVPLTVSKHSEAFNSSVHSSLIAYYSLSEALVQWDTAAVTRSSHELKVALDSLKIDELKKDTTGIYESALDPLNNARNETGNILSNPSLDAKRAAFNSLSENLRLLFIISRYDQEKIYWQECPMAFGEDQSGFWLSKTDSVRNPYLGTSHPKFKDGMLHCGAPKDTINFVAR</sequence>
<evidence type="ECO:0000259" key="1">
    <source>
        <dbReference type="Pfam" id="PF11827"/>
    </source>
</evidence>
<dbReference type="EMBL" id="JAKLTR010000020">
    <property type="protein sequence ID" value="MCG2617323.1"/>
    <property type="molecule type" value="Genomic_DNA"/>
</dbReference>
<evidence type="ECO:0000313" key="2">
    <source>
        <dbReference type="EMBL" id="MCG2617323.1"/>
    </source>
</evidence>
<reference evidence="2" key="1">
    <citation type="submission" date="2022-01" db="EMBL/GenBank/DDBJ databases">
        <authorList>
            <person name="Jo J.-H."/>
            <person name="Im W.-T."/>
        </authorList>
    </citation>
    <scope>NUCLEOTIDE SEQUENCE</scope>
    <source>
        <strain evidence="2">NA20</strain>
    </source>
</reference>
<dbReference type="Proteomes" id="UP001165367">
    <property type="component" value="Unassembled WGS sequence"/>
</dbReference>
<dbReference type="RefSeq" id="WP_237875976.1">
    <property type="nucleotide sequence ID" value="NZ_JAKLTR010000020.1"/>
</dbReference>
<dbReference type="InterPro" id="IPR021782">
    <property type="entry name" value="DUF3347"/>
</dbReference>
<evidence type="ECO:0000313" key="3">
    <source>
        <dbReference type="Proteomes" id="UP001165367"/>
    </source>
</evidence>
<name>A0ABS9KYG1_9BACT</name>
<protein>
    <submittedName>
        <fullName evidence="2">DUF3347 domain-containing protein</fullName>
    </submittedName>
</protein>